<dbReference type="Proteomes" id="UP000198923">
    <property type="component" value="Unassembled WGS sequence"/>
</dbReference>
<dbReference type="AlphaFoldDB" id="A0A1G8JUB8"/>
<evidence type="ECO:0000313" key="1">
    <source>
        <dbReference type="EMBL" id="SDI34731.1"/>
    </source>
</evidence>
<keyword evidence="2" id="KW-1185">Reference proteome</keyword>
<organism evidence="1 2">
    <name type="scientific">Sinosporangium album</name>
    <dbReference type="NCBI Taxonomy" id="504805"/>
    <lineage>
        <taxon>Bacteria</taxon>
        <taxon>Bacillati</taxon>
        <taxon>Actinomycetota</taxon>
        <taxon>Actinomycetes</taxon>
        <taxon>Streptosporangiales</taxon>
        <taxon>Streptosporangiaceae</taxon>
        <taxon>Sinosporangium</taxon>
    </lineage>
</organism>
<proteinExistence type="predicted"/>
<gene>
    <name evidence="1" type="ORF">SAMN05421505_14529</name>
</gene>
<dbReference type="OrthoDB" id="3502461at2"/>
<name>A0A1G8JUB8_9ACTN</name>
<sequence>MPDPGVDRRRVLAAAALGRNVDPPGPTPGKEEPLHAVAGMVLDVTPHMISVETAEGVTERLVIAPWVKAWRGGAVEPTNLPLGSKVIIQAVRGASVVEKIWGDVTRITGRILSITSEGSPGGRPKDQIVELDCGPHRGRRTIVVPYRASGRLRVRHPQFEQGYLFDAIGVREGGVSYAYLPATSQPAYRGGAVPDPPPAYGGTQSRISGTAVWSDGFDDDERGAAYPMLEPLDSGCEESGKSCVGLPYLALGSMLNVHNVCTGRAANVQIVACGCVSGGFCDRCVECGTSPRGRIVELSPASFVELGGDLIKGCFNVRIGLG</sequence>
<dbReference type="EMBL" id="FNCN01000045">
    <property type="protein sequence ID" value="SDI34731.1"/>
    <property type="molecule type" value="Genomic_DNA"/>
</dbReference>
<protein>
    <submittedName>
        <fullName evidence="1">Uncharacterized protein</fullName>
    </submittedName>
</protein>
<reference evidence="1 2" key="1">
    <citation type="submission" date="2016-10" db="EMBL/GenBank/DDBJ databases">
        <authorList>
            <person name="de Groot N.N."/>
        </authorList>
    </citation>
    <scope>NUCLEOTIDE SEQUENCE [LARGE SCALE GENOMIC DNA]</scope>
    <source>
        <strain evidence="1 2">CPCC 201354</strain>
    </source>
</reference>
<evidence type="ECO:0000313" key="2">
    <source>
        <dbReference type="Proteomes" id="UP000198923"/>
    </source>
</evidence>
<accession>A0A1G8JUB8</accession>